<gene>
    <name evidence="2" type="ORF">RRG08_040870</name>
</gene>
<dbReference type="EMBL" id="JAWDGP010000840">
    <property type="protein sequence ID" value="KAK3796811.1"/>
    <property type="molecule type" value="Genomic_DNA"/>
</dbReference>
<evidence type="ECO:0000256" key="1">
    <source>
        <dbReference type="SAM" id="Phobius"/>
    </source>
</evidence>
<sequence length="171" mass="19069">MLYKSYTYSSRLNQLGWDYPGITASSPLTTGQTVRYSTDLLKCLISLGLVTLGGRVSLQMGLSLLCPQRCRNNSEHLLIGLGCETSGVETYFLVAVYDHTWTYVRSLTTLLPSTSFLLWLFLLKSEKLAFDPLIHCVGFCNTNESPRKLLHSSNTLQVSRLVLSHAMARTA</sequence>
<protein>
    <submittedName>
        <fullName evidence="2">Uncharacterized protein</fullName>
    </submittedName>
</protein>
<accession>A0AAE1B0V6</accession>
<feature type="transmembrane region" description="Helical" evidence="1">
    <location>
        <begin position="103"/>
        <end position="123"/>
    </location>
</feature>
<dbReference type="AlphaFoldDB" id="A0AAE1B0V6"/>
<keyword evidence="1" id="KW-0472">Membrane</keyword>
<name>A0AAE1B0V6_9GAST</name>
<keyword evidence="1" id="KW-1133">Transmembrane helix</keyword>
<evidence type="ECO:0000313" key="2">
    <source>
        <dbReference type="EMBL" id="KAK3796811.1"/>
    </source>
</evidence>
<organism evidence="2 3">
    <name type="scientific">Elysia crispata</name>
    <name type="common">lettuce slug</name>
    <dbReference type="NCBI Taxonomy" id="231223"/>
    <lineage>
        <taxon>Eukaryota</taxon>
        <taxon>Metazoa</taxon>
        <taxon>Spiralia</taxon>
        <taxon>Lophotrochozoa</taxon>
        <taxon>Mollusca</taxon>
        <taxon>Gastropoda</taxon>
        <taxon>Heterobranchia</taxon>
        <taxon>Euthyneura</taxon>
        <taxon>Panpulmonata</taxon>
        <taxon>Sacoglossa</taxon>
        <taxon>Placobranchoidea</taxon>
        <taxon>Plakobranchidae</taxon>
        <taxon>Elysia</taxon>
    </lineage>
</organism>
<comment type="caution">
    <text evidence="2">The sequence shown here is derived from an EMBL/GenBank/DDBJ whole genome shotgun (WGS) entry which is preliminary data.</text>
</comment>
<keyword evidence="3" id="KW-1185">Reference proteome</keyword>
<evidence type="ECO:0000313" key="3">
    <source>
        <dbReference type="Proteomes" id="UP001283361"/>
    </source>
</evidence>
<keyword evidence="1" id="KW-0812">Transmembrane</keyword>
<reference evidence="2" key="1">
    <citation type="journal article" date="2023" name="G3 (Bethesda)">
        <title>A reference genome for the long-term kleptoplast-retaining sea slug Elysia crispata morphotype clarki.</title>
        <authorList>
            <person name="Eastman K.E."/>
            <person name="Pendleton A.L."/>
            <person name="Shaikh M.A."/>
            <person name="Suttiyut T."/>
            <person name="Ogas R."/>
            <person name="Tomko P."/>
            <person name="Gavelis G."/>
            <person name="Widhalm J.R."/>
            <person name="Wisecaver J.H."/>
        </authorList>
    </citation>
    <scope>NUCLEOTIDE SEQUENCE</scope>
    <source>
        <strain evidence="2">ECLA1</strain>
    </source>
</reference>
<dbReference type="Proteomes" id="UP001283361">
    <property type="component" value="Unassembled WGS sequence"/>
</dbReference>
<proteinExistence type="predicted"/>